<sequence length="221" mass="25175">MQRGERDEQSVDLLAVSGGVLCEFLEVAFHLILYVREVYPPVVFERRKKYNVPVQMCCHPDLNQYIFDVLQTTKPLLEKGEVQRVALVISNKKLIPLERFVFEIGNPEGVSASEDNFLLHTEKALRGFLLKINACDALLEPIPPGCTFSILVYTKESSFLKLQEDRKVQEFPWVQADEGNILKDSIMIPLKSTTTGIVKMQLFVEECAHKMEKSGDKIESK</sequence>
<dbReference type="GO" id="GO:0016035">
    <property type="term" value="C:zeta DNA polymerase complex"/>
    <property type="evidence" value="ECO:0007669"/>
    <property type="project" value="TreeGrafter"/>
</dbReference>
<dbReference type="PROSITE" id="PS50815">
    <property type="entry name" value="HORMA"/>
    <property type="match status" value="1"/>
</dbReference>
<keyword evidence="8" id="KW-1185">Reference proteome</keyword>
<organism evidence="7 8">
    <name type="scientific">Desmophyllum pertusum</name>
    <dbReference type="NCBI Taxonomy" id="174260"/>
    <lineage>
        <taxon>Eukaryota</taxon>
        <taxon>Metazoa</taxon>
        <taxon>Cnidaria</taxon>
        <taxon>Anthozoa</taxon>
        <taxon>Hexacorallia</taxon>
        <taxon>Scleractinia</taxon>
        <taxon>Caryophylliina</taxon>
        <taxon>Caryophylliidae</taxon>
        <taxon>Desmophyllum</taxon>
    </lineage>
</organism>
<evidence type="ECO:0000256" key="4">
    <source>
        <dbReference type="ARBA" id="ARBA00044131"/>
    </source>
</evidence>
<comment type="caution">
    <text evidence="7">The sequence shown here is derived from an EMBL/GenBank/DDBJ whole genome shotgun (WGS) entry which is preliminary data.</text>
</comment>
<comment type="subcellular location">
    <subcellularLocation>
        <location evidence="1">Nucleus</location>
    </subcellularLocation>
</comment>
<dbReference type="SUPFAM" id="SSF56019">
    <property type="entry name" value="The spindle assembly checkpoint protein mad2"/>
    <property type="match status" value="1"/>
</dbReference>
<proteinExistence type="predicted"/>
<accession>A0A9X0A412</accession>
<dbReference type="InterPro" id="IPR045091">
    <property type="entry name" value="Mad2-like"/>
</dbReference>
<evidence type="ECO:0000313" key="8">
    <source>
        <dbReference type="Proteomes" id="UP001163046"/>
    </source>
</evidence>
<reference evidence="7" key="1">
    <citation type="submission" date="2023-01" db="EMBL/GenBank/DDBJ databases">
        <title>Genome assembly of the deep-sea coral Lophelia pertusa.</title>
        <authorList>
            <person name="Herrera S."/>
            <person name="Cordes E."/>
        </authorList>
    </citation>
    <scope>NUCLEOTIDE SEQUENCE</scope>
    <source>
        <strain evidence="7">USNM1676648</strain>
        <tissue evidence="7">Polyp</tissue>
    </source>
</reference>
<dbReference type="FunFam" id="3.30.900.10:FF:000003">
    <property type="entry name" value="Mitotic spindle assembly checkpoint protein MAD2B"/>
    <property type="match status" value="1"/>
</dbReference>
<dbReference type="Gene3D" id="3.30.900.10">
    <property type="entry name" value="HORMA domain"/>
    <property type="match status" value="1"/>
</dbReference>
<keyword evidence="3" id="KW-0539">Nucleus</keyword>
<evidence type="ECO:0000256" key="3">
    <source>
        <dbReference type="ARBA" id="ARBA00023242"/>
    </source>
</evidence>
<dbReference type="Pfam" id="PF02301">
    <property type="entry name" value="HORMA"/>
    <property type="match status" value="1"/>
</dbReference>
<dbReference type="GO" id="GO:0006974">
    <property type="term" value="P:DNA damage response"/>
    <property type="evidence" value="ECO:0007669"/>
    <property type="project" value="UniProtKB-KW"/>
</dbReference>
<keyword evidence="2" id="KW-0227">DNA damage</keyword>
<dbReference type="PANTHER" id="PTHR11842:SF10">
    <property type="entry name" value="MITOTIC SPINDLE ASSEMBLY CHECKPOINT PROTEIN MAD2B"/>
    <property type="match status" value="1"/>
</dbReference>
<evidence type="ECO:0000256" key="5">
    <source>
        <dbReference type="ARBA" id="ARBA00044264"/>
    </source>
</evidence>
<dbReference type="EMBL" id="MU825399">
    <property type="protein sequence ID" value="KAJ7393017.1"/>
    <property type="molecule type" value="Genomic_DNA"/>
</dbReference>
<evidence type="ECO:0000313" key="7">
    <source>
        <dbReference type="EMBL" id="KAJ7393017.1"/>
    </source>
</evidence>
<dbReference type="PANTHER" id="PTHR11842">
    <property type="entry name" value="MITOTIC SPINDLE ASSEMBLY CHECKPOINT PROTEIN MAD2"/>
    <property type="match status" value="1"/>
</dbReference>
<dbReference type="OrthoDB" id="21254at2759"/>
<dbReference type="GO" id="GO:0005634">
    <property type="term" value="C:nucleus"/>
    <property type="evidence" value="ECO:0007669"/>
    <property type="project" value="UniProtKB-SubCell"/>
</dbReference>
<gene>
    <name evidence="7" type="primary">MAD2L2_1</name>
    <name evidence="7" type="ORF">OS493_008265</name>
</gene>
<name>A0A9X0A412_9CNID</name>
<dbReference type="InterPro" id="IPR036570">
    <property type="entry name" value="HORMA_dom_sf"/>
</dbReference>
<evidence type="ECO:0000259" key="6">
    <source>
        <dbReference type="PROSITE" id="PS50815"/>
    </source>
</evidence>
<evidence type="ECO:0000256" key="1">
    <source>
        <dbReference type="ARBA" id="ARBA00004123"/>
    </source>
</evidence>
<dbReference type="AlphaFoldDB" id="A0A9X0A412"/>
<feature type="domain" description="HORMA" evidence="6">
    <location>
        <begin position="15"/>
        <end position="204"/>
    </location>
</feature>
<evidence type="ECO:0000256" key="2">
    <source>
        <dbReference type="ARBA" id="ARBA00022763"/>
    </source>
</evidence>
<dbReference type="Proteomes" id="UP001163046">
    <property type="component" value="Unassembled WGS sequence"/>
</dbReference>
<dbReference type="InterPro" id="IPR003511">
    <property type="entry name" value="HORMA_dom"/>
</dbReference>
<protein>
    <recommendedName>
        <fullName evidence="4">Mitotic spindle assembly checkpoint protein MAD2B</fullName>
    </recommendedName>
    <alternativeName>
        <fullName evidence="5">Mitotic arrest deficient 2-like protein 2</fullName>
    </alternativeName>
</protein>